<keyword evidence="2" id="KW-1185">Reference proteome</keyword>
<comment type="caution">
    <text evidence="1">The sequence shown here is derived from an EMBL/GenBank/DDBJ whole genome shotgun (WGS) entry which is preliminary data.</text>
</comment>
<name>A0ACD3Q607_LARCR</name>
<gene>
    <name evidence="1" type="ORF">E3U43_020590</name>
</gene>
<evidence type="ECO:0000313" key="2">
    <source>
        <dbReference type="Proteomes" id="UP000793456"/>
    </source>
</evidence>
<organism evidence="1 2">
    <name type="scientific">Larimichthys crocea</name>
    <name type="common">Large yellow croaker</name>
    <name type="synonym">Pseudosciaena crocea</name>
    <dbReference type="NCBI Taxonomy" id="215358"/>
    <lineage>
        <taxon>Eukaryota</taxon>
        <taxon>Metazoa</taxon>
        <taxon>Chordata</taxon>
        <taxon>Craniata</taxon>
        <taxon>Vertebrata</taxon>
        <taxon>Euteleostomi</taxon>
        <taxon>Actinopterygii</taxon>
        <taxon>Neopterygii</taxon>
        <taxon>Teleostei</taxon>
        <taxon>Neoteleostei</taxon>
        <taxon>Acanthomorphata</taxon>
        <taxon>Eupercaria</taxon>
        <taxon>Sciaenidae</taxon>
        <taxon>Larimichthys</taxon>
    </lineage>
</organism>
<protein>
    <submittedName>
        <fullName evidence="1">Uncharacterized protein</fullName>
    </submittedName>
</protein>
<dbReference type="EMBL" id="CM011696">
    <property type="protein sequence ID" value="TMS02610.1"/>
    <property type="molecule type" value="Genomic_DNA"/>
</dbReference>
<reference evidence="1" key="1">
    <citation type="submission" date="2018-11" db="EMBL/GenBank/DDBJ databases">
        <title>The sequence and de novo assembly of Larimichthys crocea genome using PacBio and Hi-C technologies.</title>
        <authorList>
            <person name="Xu P."/>
            <person name="Chen B."/>
            <person name="Zhou Z."/>
            <person name="Ke Q."/>
            <person name="Wu Y."/>
            <person name="Bai H."/>
            <person name="Pu F."/>
        </authorList>
    </citation>
    <scope>NUCLEOTIDE SEQUENCE</scope>
    <source>
        <tissue evidence="1">Muscle</tissue>
    </source>
</reference>
<dbReference type="Proteomes" id="UP000793456">
    <property type="component" value="Chromosome XXIII"/>
</dbReference>
<evidence type="ECO:0000313" key="1">
    <source>
        <dbReference type="EMBL" id="TMS02610.1"/>
    </source>
</evidence>
<accession>A0ACD3Q607</accession>
<sequence>MSMLEDNYKKCGYPFKLDFVSYRKQSHAHVFKRDYSLRCFRRWRKIYQLLEKLWRVFVSIQSVHNGMNWTWKKCWYSEPPRIFFIGDQFLTQGNKDVGGSCGI</sequence>
<proteinExistence type="predicted"/>